<keyword evidence="1" id="KW-1133">Transmembrane helix</keyword>
<keyword evidence="1" id="KW-0812">Transmembrane</keyword>
<feature type="transmembrane region" description="Helical" evidence="1">
    <location>
        <begin position="6"/>
        <end position="23"/>
    </location>
</feature>
<keyword evidence="1" id="KW-0472">Membrane</keyword>
<gene>
    <name evidence="2" type="ORF">OMM_10445</name>
</gene>
<sequence>MKPLQAMVVICVFIMIFGLSKNLKTREKDKYILSVMGETIAQISNKQPVIIASLRQSPNCDKIAFYANRYYEGAPCPLQLSDFVTPCANNYSKLVHEIHNYNADYFLWEDHYWPDDWFDFNSQYRKNEFLPIMRSKQNGKDTLVLYQYIGQSKTSEMNGSRYQ</sequence>
<dbReference type="EMBL" id="ATBP01000925">
    <property type="protein sequence ID" value="ETR68520.1"/>
    <property type="molecule type" value="Genomic_DNA"/>
</dbReference>
<dbReference type="AlphaFoldDB" id="A0A1V1P122"/>
<evidence type="ECO:0000256" key="1">
    <source>
        <dbReference type="SAM" id="Phobius"/>
    </source>
</evidence>
<reference evidence="3" key="1">
    <citation type="submission" date="2012-11" db="EMBL/GenBank/DDBJ databases">
        <authorList>
            <person name="Lucero-Rivera Y.E."/>
            <person name="Tovar-Ramirez D."/>
        </authorList>
    </citation>
    <scope>NUCLEOTIDE SEQUENCE [LARGE SCALE GENOMIC DNA]</scope>
    <source>
        <strain evidence="3">Araruama</strain>
    </source>
</reference>
<evidence type="ECO:0000313" key="3">
    <source>
        <dbReference type="Proteomes" id="UP000189670"/>
    </source>
</evidence>
<protein>
    <submittedName>
        <fullName evidence="2">Uncharacterized protein</fullName>
    </submittedName>
</protein>
<name>A0A1V1P122_9BACT</name>
<proteinExistence type="predicted"/>
<dbReference type="Proteomes" id="UP000189670">
    <property type="component" value="Unassembled WGS sequence"/>
</dbReference>
<organism evidence="2 3">
    <name type="scientific">Candidatus Magnetoglobus multicellularis str. Araruama</name>
    <dbReference type="NCBI Taxonomy" id="890399"/>
    <lineage>
        <taxon>Bacteria</taxon>
        <taxon>Pseudomonadati</taxon>
        <taxon>Thermodesulfobacteriota</taxon>
        <taxon>Desulfobacteria</taxon>
        <taxon>Desulfobacterales</taxon>
        <taxon>Desulfobacteraceae</taxon>
        <taxon>Candidatus Magnetoglobus</taxon>
    </lineage>
</organism>
<evidence type="ECO:0000313" key="2">
    <source>
        <dbReference type="EMBL" id="ETR68520.1"/>
    </source>
</evidence>
<comment type="caution">
    <text evidence="2">The sequence shown here is derived from an EMBL/GenBank/DDBJ whole genome shotgun (WGS) entry which is preliminary data.</text>
</comment>
<accession>A0A1V1P122</accession>